<dbReference type="PROSITE" id="PS51689">
    <property type="entry name" value="SAM_RNA_A_N6_MT"/>
    <property type="match status" value="1"/>
</dbReference>
<feature type="domain" description="Ribosomal RNA adenine methylase transferase N-terminal" evidence="7">
    <location>
        <begin position="33"/>
        <end position="200"/>
    </location>
</feature>
<dbReference type="InterPro" id="IPR020598">
    <property type="entry name" value="rRNA_Ade_methylase_Trfase_N"/>
</dbReference>
<evidence type="ECO:0000313" key="9">
    <source>
        <dbReference type="Proteomes" id="UP000749471"/>
    </source>
</evidence>
<feature type="binding site" evidence="6">
    <location>
        <position position="26"/>
    </location>
    <ligand>
        <name>S-adenosyl-L-methionine</name>
        <dbReference type="ChEBI" id="CHEBI:59789"/>
    </ligand>
</feature>
<dbReference type="InterPro" id="IPR001737">
    <property type="entry name" value="KsgA/Erm"/>
</dbReference>
<evidence type="ECO:0000256" key="4">
    <source>
        <dbReference type="ARBA" id="ARBA00022691"/>
    </source>
</evidence>
<sequence>MVVDSVFNKNKELNNNNMLKIENSQNFLHSKKLVVKLIERSNINKNDIIIEIGPGKGIITKELSIKSKKVYGIEYDLHLYKKLKHMFSDIKNVEIIYENFLEFELPEKYKYKIFSSIPFNITAEILLKITSCSNPPKDTYIIIQEEAARKYAGNPYNNECMRSLLLKPYFDFEIIYKLKNTDFTPIPKVNSVLLHIKKRENILINQNEAELYRDFIAYVFSSSGKSIKERCKYIFSHKQLKRLSQDIGFQTTDSPVNLSFEQWLRVFQYFIVGVSIDKQRLVYNSYSRHLNEQKKIDKVHRNFRS</sequence>
<proteinExistence type="inferred from homology"/>
<keyword evidence="9" id="KW-1185">Reference proteome</keyword>
<feature type="binding site" evidence="6">
    <location>
        <position position="28"/>
    </location>
    <ligand>
        <name>S-adenosyl-L-methionine</name>
        <dbReference type="ChEBI" id="CHEBI:59789"/>
    </ligand>
</feature>
<accession>A0ABS6E4Y6</accession>
<evidence type="ECO:0000256" key="1">
    <source>
        <dbReference type="ARBA" id="ARBA00016505"/>
    </source>
</evidence>
<evidence type="ECO:0000256" key="3">
    <source>
        <dbReference type="ARBA" id="ARBA00022679"/>
    </source>
</evidence>
<gene>
    <name evidence="8" type="primary">erm</name>
    <name evidence="8" type="ORF">KQI42_04815</name>
</gene>
<evidence type="ECO:0000259" key="7">
    <source>
        <dbReference type="SMART" id="SM00650"/>
    </source>
</evidence>
<feature type="binding site" evidence="6">
    <location>
        <position position="116"/>
    </location>
    <ligand>
        <name>S-adenosyl-L-methionine</name>
        <dbReference type="ChEBI" id="CHEBI:59789"/>
    </ligand>
</feature>
<comment type="caution">
    <text evidence="8">The sequence shown here is derived from an EMBL/GenBank/DDBJ whole genome shotgun (WGS) entry which is preliminary data.</text>
</comment>
<dbReference type="GO" id="GO:0032259">
    <property type="term" value="P:methylation"/>
    <property type="evidence" value="ECO:0007669"/>
    <property type="project" value="UniProtKB-KW"/>
</dbReference>
<reference evidence="8 9" key="1">
    <citation type="submission" date="2021-06" db="EMBL/GenBank/DDBJ databases">
        <authorList>
            <person name="Sun Q."/>
            <person name="Li D."/>
        </authorList>
    </citation>
    <scope>NUCLEOTIDE SEQUENCE [LARGE SCALE GENOMIC DNA]</scope>
    <source>
        <strain evidence="8 9">MSJ-40</strain>
    </source>
</reference>
<protein>
    <recommendedName>
        <fullName evidence="1">rRNA adenine N-6-methyltransferase</fullName>
    </recommendedName>
    <alternativeName>
        <fullName evidence="5">Macrolide-lincosamide-streptogramin B resistance protein</fullName>
    </alternativeName>
</protein>
<dbReference type="Pfam" id="PF00398">
    <property type="entry name" value="RrnaAD"/>
    <property type="match status" value="1"/>
</dbReference>
<dbReference type="InterPro" id="IPR020596">
    <property type="entry name" value="rRNA_Ade_Mease_Trfase_CS"/>
</dbReference>
<keyword evidence="2 6" id="KW-0489">Methyltransferase</keyword>
<evidence type="ECO:0000256" key="6">
    <source>
        <dbReference type="PROSITE-ProRule" id="PRU01026"/>
    </source>
</evidence>
<name>A0ABS6E4Y6_9FIRM</name>
<evidence type="ECO:0000313" key="8">
    <source>
        <dbReference type="EMBL" id="MBU5437318.1"/>
    </source>
</evidence>
<dbReference type="PROSITE" id="PS01131">
    <property type="entry name" value="RRNA_A_DIMETH"/>
    <property type="match status" value="1"/>
</dbReference>
<dbReference type="Proteomes" id="UP000749471">
    <property type="component" value="Unassembled WGS sequence"/>
</dbReference>
<keyword evidence="6" id="KW-0694">RNA-binding</keyword>
<dbReference type="PANTHER" id="PTHR11727">
    <property type="entry name" value="DIMETHYLADENOSINE TRANSFERASE"/>
    <property type="match status" value="1"/>
</dbReference>
<evidence type="ECO:0000256" key="2">
    <source>
        <dbReference type="ARBA" id="ARBA00022603"/>
    </source>
</evidence>
<dbReference type="EMBL" id="JAHLPM010000003">
    <property type="protein sequence ID" value="MBU5437318.1"/>
    <property type="molecule type" value="Genomic_DNA"/>
</dbReference>
<keyword evidence="4 6" id="KW-0949">S-adenosyl-L-methionine</keyword>
<dbReference type="PANTHER" id="PTHR11727:SF7">
    <property type="entry name" value="DIMETHYLADENOSINE TRANSFERASE-RELATED"/>
    <property type="match status" value="1"/>
</dbReference>
<dbReference type="GO" id="GO:0008168">
    <property type="term" value="F:methyltransferase activity"/>
    <property type="evidence" value="ECO:0007669"/>
    <property type="project" value="UniProtKB-KW"/>
</dbReference>
<comment type="similarity">
    <text evidence="6">Belongs to the class I-like SAM-binding methyltransferase superfamily. rRNA adenine N(6)-methyltransferase family.</text>
</comment>
<comment type="caution">
    <text evidence="6">Lacks conserved residue(s) required for the propagation of feature annotation.</text>
</comment>
<evidence type="ECO:0000256" key="5">
    <source>
        <dbReference type="ARBA" id="ARBA00029941"/>
    </source>
</evidence>
<organism evidence="8 9">
    <name type="scientific">Tissierella simiarum</name>
    <dbReference type="NCBI Taxonomy" id="2841534"/>
    <lineage>
        <taxon>Bacteria</taxon>
        <taxon>Bacillati</taxon>
        <taxon>Bacillota</taxon>
        <taxon>Tissierellia</taxon>
        <taxon>Tissierellales</taxon>
        <taxon>Tissierellaceae</taxon>
        <taxon>Tissierella</taxon>
    </lineage>
</organism>
<feature type="binding site" evidence="6">
    <location>
        <position position="53"/>
    </location>
    <ligand>
        <name>S-adenosyl-L-methionine</name>
        <dbReference type="ChEBI" id="CHEBI:59789"/>
    </ligand>
</feature>
<keyword evidence="3 6" id="KW-0808">Transferase</keyword>
<dbReference type="SMART" id="SM00650">
    <property type="entry name" value="rADc"/>
    <property type="match status" value="1"/>
</dbReference>
<feature type="binding site" evidence="6">
    <location>
        <position position="74"/>
    </location>
    <ligand>
        <name>S-adenosyl-L-methionine</name>
        <dbReference type="ChEBI" id="CHEBI:59789"/>
    </ligand>
</feature>
<dbReference type="NCBIfam" id="NF000499">
    <property type="entry name" value="Erm23S_rRNA_broad"/>
    <property type="match status" value="1"/>
</dbReference>